<dbReference type="PROSITE" id="PS51257">
    <property type="entry name" value="PROKAR_LIPOPROTEIN"/>
    <property type="match status" value="1"/>
</dbReference>
<evidence type="ECO:0000313" key="4">
    <source>
        <dbReference type="Proteomes" id="UP000051794"/>
    </source>
</evidence>
<dbReference type="CDD" id="cd13441">
    <property type="entry name" value="CamS_repeat_1"/>
    <property type="match status" value="1"/>
</dbReference>
<dbReference type="Pfam" id="PF07537">
    <property type="entry name" value="CamS"/>
    <property type="match status" value="1"/>
</dbReference>
<gene>
    <name evidence="3" type="ORF">FD43_GL000755</name>
</gene>
<feature type="signal peptide" evidence="2">
    <location>
        <begin position="1"/>
        <end position="23"/>
    </location>
</feature>
<proteinExistence type="predicted"/>
<keyword evidence="2" id="KW-0732">Signal</keyword>
<accession>A0A0R1FKK2</accession>
<name>A0A0R1FKK2_9LACO</name>
<reference evidence="3 4" key="1">
    <citation type="journal article" date="2015" name="Genome Announc.">
        <title>Expanding the biotechnology potential of lactobacilli through comparative genomics of 213 strains and associated genera.</title>
        <authorList>
            <person name="Sun Z."/>
            <person name="Harris H.M."/>
            <person name="McCann A."/>
            <person name="Guo C."/>
            <person name="Argimon S."/>
            <person name="Zhang W."/>
            <person name="Yang X."/>
            <person name="Jeffery I.B."/>
            <person name="Cooney J.C."/>
            <person name="Kagawa T.F."/>
            <person name="Liu W."/>
            <person name="Song Y."/>
            <person name="Salvetti E."/>
            <person name="Wrobel A."/>
            <person name="Rasinkangas P."/>
            <person name="Parkhill J."/>
            <person name="Rea M.C."/>
            <person name="O'Sullivan O."/>
            <person name="Ritari J."/>
            <person name="Douillard F.P."/>
            <person name="Paul Ross R."/>
            <person name="Yang R."/>
            <person name="Briner A.E."/>
            <person name="Felis G.E."/>
            <person name="de Vos W.M."/>
            <person name="Barrangou R."/>
            <person name="Klaenhammer T.R."/>
            <person name="Caufield P.W."/>
            <person name="Cui Y."/>
            <person name="Zhang H."/>
            <person name="O'Toole P.W."/>
        </authorList>
    </citation>
    <scope>NUCLEOTIDE SEQUENCE [LARGE SCALE GENOMIC DNA]</scope>
    <source>
        <strain evidence="3 4">DSM 12361</strain>
    </source>
</reference>
<dbReference type="AlphaFoldDB" id="A0A0R1FKK2"/>
<comment type="caution">
    <text evidence="3">The sequence shown here is derived from an EMBL/GenBank/DDBJ whole genome shotgun (WGS) entry which is preliminary data.</text>
</comment>
<feature type="region of interest" description="Disordered" evidence="1">
    <location>
        <begin position="112"/>
        <end position="133"/>
    </location>
</feature>
<dbReference type="EMBL" id="AZCK01000016">
    <property type="protein sequence ID" value="KRK22357.1"/>
    <property type="molecule type" value="Genomic_DNA"/>
</dbReference>
<feature type="chain" id="PRO_5038981938" evidence="2">
    <location>
        <begin position="24"/>
        <end position="371"/>
    </location>
</feature>
<dbReference type="CDD" id="cd13440">
    <property type="entry name" value="CamS_repeat_2"/>
    <property type="match status" value="1"/>
</dbReference>
<sequence length="371" mass="41283">MEESKLKKLNVLFVALLSALVLAACGSNDDSSSSSGTQVISQTNSNYYQGVIKNGHYLTSKSRGVSVQQNDNQLNLKGFENGLLSISKDQFPTDTYILQEGQYIDTSTAEDWLGRKSKNNPDGLNPSGSDTKEPLYLQQMDEQDFMEQSHGSLKIKGMTVGLGINSVYYYRKEAYGAVYQKKLSDSDIEKQGKEIADKVLQRLRQKKDLKNIPIVIALYKQASNDSLVGGNFYSYSVNKAGSTSVDNWKSLDIKNYVLPDSSTSEVNSNDEDAFENFKNQVQKFFPNLSGVTAQAHYVDGTLRGLHVNITTQFYGQSEIISFTQYVASTAKKYLPNNIPIDIQVSSSEGIQSFLSRKTGSKNFYTHVFTSY</sequence>
<dbReference type="InterPro" id="IPR011426">
    <property type="entry name" value="CamS"/>
</dbReference>
<dbReference type="Gene3D" id="3.10.570.10">
    <property type="entry name" value="sex pheromone staph- cam373 precursor domain"/>
    <property type="match status" value="1"/>
</dbReference>
<dbReference type="PIRSF" id="PIRSF012509">
    <property type="entry name" value="CamS"/>
    <property type="match status" value="1"/>
</dbReference>
<keyword evidence="3" id="KW-0449">Lipoprotein</keyword>
<protein>
    <submittedName>
        <fullName evidence="3">Pheromone lipoprotein CamS</fullName>
    </submittedName>
</protein>
<dbReference type="PATRIC" id="fig|1423768.4.peg.763"/>
<evidence type="ECO:0000256" key="1">
    <source>
        <dbReference type="SAM" id="MobiDB-lite"/>
    </source>
</evidence>
<evidence type="ECO:0000313" key="3">
    <source>
        <dbReference type="EMBL" id="KRK22357.1"/>
    </source>
</evidence>
<dbReference type="Proteomes" id="UP000051794">
    <property type="component" value="Unassembled WGS sequence"/>
</dbReference>
<evidence type="ECO:0000256" key="2">
    <source>
        <dbReference type="SAM" id="SignalP"/>
    </source>
</evidence>
<feature type="compositionally biased region" description="Polar residues" evidence="1">
    <location>
        <begin position="120"/>
        <end position="129"/>
    </location>
</feature>
<organism evidence="3 4">
    <name type="scientific">Apilactobacillus kunkeei DSM 12361 = ATCC 700308</name>
    <dbReference type="NCBI Taxonomy" id="1423768"/>
    <lineage>
        <taxon>Bacteria</taxon>
        <taxon>Bacillati</taxon>
        <taxon>Bacillota</taxon>
        <taxon>Bacilli</taxon>
        <taxon>Lactobacillales</taxon>
        <taxon>Lactobacillaceae</taxon>
        <taxon>Apilactobacillus</taxon>
    </lineage>
</organism>